<dbReference type="Proteomes" id="UP000602284">
    <property type="component" value="Unassembled WGS sequence"/>
</dbReference>
<protein>
    <submittedName>
        <fullName evidence="3">NUDIX domain-containing protein</fullName>
    </submittedName>
</protein>
<keyword evidence="4" id="KW-1185">Reference proteome</keyword>
<evidence type="ECO:0000259" key="2">
    <source>
        <dbReference type="PROSITE" id="PS51462"/>
    </source>
</evidence>
<gene>
    <name evidence="3" type="ORF">JJB07_07060</name>
</gene>
<evidence type="ECO:0000313" key="4">
    <source>
        <dbReference type="Proteomes" id="UP000602284"/>
    </source>
</evidence>
<dbReference type="PANTHER" id="PTHR43222:SF2">
    <property type="entry name" value="NUDIX HYDROLASE 23, CHLOROPLASTIC"/>
    <property type="match status" value="1"/>
</dbReference>
<dbReference type="RefSeq" id="WP_201632867.1">
    <property type="nucleotide sequence ID" value="NZ_JAEQNB010000002.1"/>
</dbReference>
<sequence length="165" mass="18801">MRYEFSGAYPGQKVCLTFDEREFVEPGYVLVFAFWQGQLLLTRHQRRGWEVPGGTREAQEWPIQTAVREVYEETGAELAAIEPLGQYAIELDGTPPFVKTIYVARIARMHAIPAGFETEEAKLFAEPPSVEEVRAGAEFSPILKDEVYPLALERVLKHRFAQVEK</sequence>
<dbReference type="Gene3D" id="3.90.79.10">
    <property type="entry name" value="Nucleoside Triphosphate Pyrophosphohydrolase"/>
    <property type="match status" value="1"/>
</dbReference>
<accession>A0ABS1J7Z2</accession>
<proteinExistence type="predicted"/>
<reference evidence="3 4" key="1">
    <citation type="submission" date="2021-01" db="EMBL/GenBank/DDBJ databases">
        <title>Tumebacillus sp. strain ITR2 16S ribosomal RNA gene Genome sequencing and assembly.</title>
        <authorList>
            <person name="Kang M."/>
        </authorList>
    </citation>
    <scope>NUCLEOTIDE SEQUENCE [LARGE SCALE GENOMIC DNA]</scope>
    <source>
        <strain evidence="3 4">ITR2</strain>
    </source>
</reference>
<name>A0ABS1J7Z2_9BACL</name>
<evidence type="ECO:0000313" key="3">
    <source>
        <dbReference type="EMBL" id="MBL0386402.1"/>
    </source>
</evidence>
<dbReference type="PANTHER" id="PTHR43222">
    <property type="entry name" value="NUDIX HYDROLASE 23"/>
    <property type="match status" value="1"/>
</dbReference>
<dbReference type="InterPro" id="IPR000086">
    <property type="entry name" value="NUDIX_hydrolase_dom"/>
</dbReference>
<keyword evidence="1" id="KW-0378">Hydrolase</keyword>
<organism evidence="3 4">
    <name type="scientific">Tumebacillus amylolyticus</name>
    <dbReference type="NCBI Taxonomy" id="2801339"/>
    <lineage>
        <taxon>Bacteria</taxon>
        <taxon>Bacillati</taxon>
        <taxon>Bacillota</taxon>
        <taxon>Bacilli</taxon>
        <taxon>Bacillales</taxon>
        <taxon>Alicyclobacillaceae</taxon>
        <taxon>Tumebacillus</taxon>
    </lineage>
</organism>
<evidence type="ECO:0000256" key="1">
    <source>
        <dbReference type="ARBA" id="ARBA00022801"/>
    </source>
</evidence>
<dbReference type="PROSITE" id="PS51462">
    <property type="entry name" value="NUDIX"/>
    <property type="match status" value="1"/>
</dbReference>
<dbReference type="InterPro" id="IPR020084">
    <property type="entry name" value="NUDIX_hydrolase_CS"/>
</dbReference>
<dbReference type="SUPFAM" id="SSF55811">
    <property type="entry name" value="Nudix"/>
    <property type="match status" value="1"/>
</dbReference>
<dbReference type="PROSITE" id="PS00893">
    <property type="entry name" value="NUDIX_BOX"/>
    <property type="match status" value="1"/>
</dbReference>
<dbReference type="InterPro" id="IPR015797">
    <property type="entry name" value="NUDIX_hydrolase-like_dom_sf"/>
</dbReference>
<dbReference type="EMBL" id="JAEQNB010000002">
    <property type="protein sequence ID" value="MBL0386402.1"/>
    <property type="molecule type" value="Genomic_DNA"/>
</dbReference>
<feature type="domain" description="Nudix hydrolase" evidence="2">
    <location>
        <begin position="22"/>
        <end position="153"/>
    </location>
</feature>
<comment type="caution">
    <text evidence="3">The sequence shown here is derived from an EMBL/GenBank/DDBJ whole genome shotgun (WGS) entry which is preliminary data.</text>
</comment>
<dbReference type="Pfam" id="PF00293">
    <property type="entry name" value="NUDIX"/>
    <property type="match status" value="1"/>
</dbReference>